<dbReference type="InterPro" id="IPR050222">
    <property type="entry name" value="MATE_MdtK"/>
</dbReference>
<keyword evidence="5 10" id="KW-0812">Transmembrane</keyword>
<dbReference type="PANTHER" id="PTHR43298">
    <property type="entry name" value="MULTIDRUG RESISTANCE PROTEIN NORM-RELATED"/>
    <property type="match status" value="1"/>
</dbReference>
<feature type="transmembrane region" description="Helical" evidence="10">
    <location>
        <begin position="326"/>
        <end position="346"/>
    </location>
</feature>
<feature type="transmembrane region" description="Helical" evidence="10">
    <location>
        <begin position="402"/>
        <end position="424"/>
    </location>
</feature>
<dbReference type="InterPro" id="IPR048279">
    <property type="entry name" value="MdtK-like"/>
</dbReference>
<keyword evidence="12" id="KW-1185">Reference proteome</keyword>
<evidence type="ECO:0000256" key="7">
    <source>
        <dbReference type="ARBA" id="ARBA00023065"/>
    </source>
</evidence>
<dbReference type="GO" id="GO:0015297">
    <property type="term" value="F:antiporter activity"/>
    <property type="evidence" value="ECO:0007669"/>
    <property type="project" value="UniProtKB-KW"/>
</dbReference>
<sequence length="473" mass="49758">MTSSSASSGLTEGDLVRPMLALAWPMVAIQLLQVAYNIADTFWLGALSADAVGALSLAFPIIFLLISVAGGFTTAGTILVAQYMGADNDRKAGHIAGQTLSFVTIVATVIALAGFFLTRQMLGLIPADEATAAQIVPLAGDYMELFFLGMPALAGFFIFTSLMRGYGNTRTPLVVMVVSVVINVVLDPFLIFGWWIFPAMGIEGAAIATVFSRVVASALGLYVLFGTNVGPEILLPDLRPQLDDVRDIVRLGVPSALEQSSSSMAMIILTGMVATFPPAVVAAYGLGNRLVSLAFLPAMGMGQAIDTVVGQNLGAGKPDRAQRASYLSMQLVAVVMFVLALVAWVFSEPIVGVFLSTDTAQAAATIGHASDYLRIVAVMFVFMGVLQVALGTFRGAGNTRTALVFSLVTLWVGRVPATYYLVFVEGWGPTGIWIAVAIGDVIGCIAAVAWLSRGTWKESIVDEGSSGHQPADD</sequence>
<feature type="transmembrane region" description="Helical" evidence="10">
    <location>
        <begin position="20"/>
        <end position="39"/>
    </location>
</feature>
<dbReference type="STRING" id="660521.SAMN04487949_0802"/>
<dbReference type="GO" id="GO:0042910">
    <property type="term" value="F:xenobiotic transmembrane transporter activity"/>
    <property type="evidence" value="ECO:0007669"/>
    <property type="project" value="InterPro"/>
</dbReference>
<evidence type="ECO:0000256" key="6">
    <source>
        <dbReference type="ARBA" id="ARBA00022989"/>
    </source>
</evidence>
<keyword evidence="7" id="KW-0406">Ion transport</keyword>
<evidence type="ECO:0000313" key="11">
    <source>
        <dbReference type="EMBL" id="SDM08920.1"/>
    </source>
</evidence>
<feature type="transmembrane region" description="Helical" evidence="10">
    <location>
        <begin position="264"/>
        <end position="286"/>
    </location>
</feature>
<evidence type="ECO:0000256" key="10">
    <source>
        <dbReference type="SAM" id="Phobius"/>
    </source>
</evidence>
<evidence type="ECO:0000256" key="8">
    <source>
        <dbReference type="ARBA" id="ARBA00023136"/>
    </source>
</evidence>
<evidence type="ECO:0000256" key="3">
    <source>
        <dbReference type="ARBA" id="ARBA00022449"/>
    </source>
</evidence>
<keyword evidence="8 10" id="KW-0472">Membrane</keyword>
<reference evidence="12" key="1">
    <citation type="submission" date="2016-10" db="EMBL/GenBank/DDBJ databases">
        <authorList>
            <person name="Varghese N."/>
            <person name="Submissions S."/>
        </authorList>
    </citation>
    <scope>NUCLEOTIDE SEQUENCE [LARGE SCALE GENOMIC DNA]</scope>
    <source>
        <strain evidence="12">CGMCC 1.10119</strain>
    </source>
</reference>
<dbReference type="PANTHER" id="PTHR43298:SF2">
    <property type="entry name" value="FMN_FAD EXPORTER YEEO-RELATED"/>
    <property type="match status" value="1"/>
</dbReference>
<keyword evidence="6 10" id="KW-1133">Transmembrane helix</keyword>
<comment type="subcellular location">
    <subcellularLocation>
        <location evidence="1">Cell membrane</location>
        <topology evidence="1">Multi-pass membrane protein</topology>
    </subcellularLocation>
</comment>
<keyword evidence="3" id="KW-0050">Antiport</keyword>
<accession>A0A1G9QDE3</accession>
<keyword evidence="4" id="KW-1003">Cell membrane</keyword>
<dbReference type="AlphaFoldDB" id="A0A1G9QDE3"/>
<gene>
    <name evidence="11" type="ORF">SAMN04487949_0802</name>
</gene>
<dbReference type="EMBL" id="FNHL01000001">
    <property type="protein sequence ID" value="SDM08920.1"/>
    <property type="molecule type" value="Genomic_DNA"/>
</dbReference>
<proteinExistence type="predicted"/>
<evidence type="ECO:0000256" key="5">
    <source>
        <dbReference type="ARBA" id="ARBA00022692"/>
    </source>
</evidence>
<organism evidence="11 12">
    <name type="scientific">Halogranum gelatinilyticum</name>
    <dbReference type="NCBI Taxonomy" id="660521"/>
    <lineage>
        <taxon>Archaea</taxon>
        <taxon>Methanobacteriati</taxon>
        <taxon>Methanobacteriota</taxon>
        <taxon>Stenosarchaea group</taxon>
        <taxon>Halobacteria</taxon>
        <taxon>Halobacteriales</taxon>
        <taxon>Haloferacaceae</taxon>
    </lineage>
</organism>
<evidence type="ECO:0000256" key="1">
    <source>
        <dbReference type="ARBA" id="ARBA00004651"/>
    </source>
</evidence>
<dbReference type="Proteomes" id="UP000199451">
    <property type="component" value="Unassembled WGS sequence"/>
</dbReference>
<evidence type="ECO:0000313" key="12">
    <source>
        <dbReference type="Proteomes" id="UP000199451"/>
    </source>
</evidence>
<dbReference type="GO" id="GO:0005886">
    <property type="term" value="C:plasma membrane"/>
    <property type="evidence" value="ECO:0007669"/>
    <property type="project" value="UniProtKB-SubCell"/>
</dbReference>
<feature type="transmembrane region" description="Helical" evidence="10">
    <location>
        <begin position="372"/>
        <end position="390"/>
    </location>
</feature>
<keyword evidence="2" id="KW-0813">Transport</keyword>
<dbReference type="InterPro" id="IPR002528">
    <property type="entry name" value="MATE_fam"/>
</dbReference>
<dbReference type="GO" id="GO:0006811">
    <property type="term" value="P:monoatomic ion transport"/>
    <property type="evidence" value="ECO:0007669"/>
    <property type="project" value="UniProtKB-KW"/>
</dbReference>
<evidence type="ECO:0000256" key="4">
    <source>
        <dbReference type="ARBA" id="ARBA00022475"/>
    </source>
</evidence>
<feature type="transmembrane region" description="Helical" evidence="10">
    <location>
        <begin position="95"/>
        <end position="117"/>
    </location>
</feature>
<dbReference type="Pfam" id="PF01554">
    <property type="entry name" value="MatE"/>
    <property type="match status" value="2"/>
</dbReference>
<feature type="transmembrane region" description="Helical" evidence="10">
    <location>
        <begin position="430"/>
        <end position="451"/>
    </location>
</feature>
<feature type="transmembrane region" description="Helical" evidence="10">
    <location>
        <begin position="145"/>
        <end position="167"/>
    </location>
</feature>
<dbReference type="PIRSF" id="PIRSF006603">
    <property type="entry name" value="DinF"/>
    <property type="match status" value="1"/>
</dbReference>
<feature type="transmembrane region" description="Helical" evidence="10">
    <location>
        <begin position="51"/>
        <end position="83"/>
    </location>
</feature>
<protein>
    <recommendedName>
        <fullName evidence="9">Multidrug-efflux transporter</fullName>
    </recommendedName>
</protein>
<dbReference type="CDD" id="cd13142">
    <property type="entry name" value="MATE_like_12"/>
    <property type="match status" value="1"/>
</dbReference>
<feature type="transmembrane region" description="Helical" evidence="10">
    <location>
        <begin position="204"/>
        <end position="225"/>
    </location>
</feature>
<feature type="transmembrane region" description="Helical" evidence="10">
    <location>
        <begin position="173"/>
        <end position="197"/>
    </location>
</feature>
<dbReference type="NCBIfam" id="TIGR00797">
    <property type="entry name" value="matE"/>
    <property type="match status" value="1"/>
</dbReference>
<name>A0A1G9QDE3_9EURY</name>
<evidence type="ECO:0000256" key="2">
    <source>
        <dbReference type="ARBA" id="ARBA00022448"/>
    </source>
</evidence>
<evidence type="ECO:0000256" key="9">
    <source>
        <dbReference type="ARBA" id="ARBA00031636"/>
    </source>
</evidence>